<dbReference type="Proteomes" id="UP000438448">
    <property type="component" value="Unassembled WGS sequence"/>
</dbReference>
<evidence type="ECO:0008006" key="3">
    <source>
        <dbReference type="Google" id="ProtNLM"/>
    </source>
</evidence>
<reference evidence="1 2" key="1">
    <citation type="submission" date="2019-10" db="EMBL/GenBank/DDBJ databases">
        <title>Nocardia macrotermitis sp. nov. and Nocardia aurantia sp. nov., isolated from the gut of fungus growing-termite Macrotermes natalensis.</title>
        <authorList>
            <person name="Benndorf R."/>
            <person name="Schwitalla J."/>
            <person name="Martin K."/>
            <person name="De Beer W."/>
            <person name="Kaster A.-K."/>
            <person name="Vollmers J."/>
            <person name="Poulsen M."/>
            <person name="Beemelmanns C."/>
        </authorList>
    </citation>
    <scope>NUCLEOTIDE SEQUENCE [LARGE SCALE GENOMIC DNA]</scope>
    <source>
        <strain evidence="1 2">RB20</strain>
    </source>
</reference>
<gene>
    <name evidence="1" type="ORF">NRB20_45830</name>
</gene>
<dbReference type="EMBL" id="WEGK01000010">
    <property type="protein sequence ID" value="MQY21472.1"/>
    <property type="molecule type" value="Genomic_DNA"/>
</dbReference>
<evidence type="ECO:0000313" key="1">
    <source>
        <dbReference type="EMBL" id="MQY21472.1"/>
    </source>
</evidence>
<dbReference type="SUPFAM" id="SSF54593">
    <property type="entry name" value="Glyoxalase/Bleomycin resistance protein/Dihydroxybiphenyl dioxygenase"/>
    <property type="match status" value="1"/>
</dbReference>
<name>A0A7K0D834_9NOCA</name>
<accession>A0A7K0D834</accession>
<dbReference type="Gene3D" id="3.10.180.10">
    <property type="entry name" value="2,3-Dihydroxybiphenyl 1,2-Dioxygenase, domain 1"/>
    <property type="match status" value="2"/>
</dbReference>
<protein>
    <recommendedName>
        <fullName evidence="3">VOC domain-containing protein</fullName>
    </recommendedName>
</protein>
<sequence>MSDHESQVTRLYHPSHHVPSLDEAEEWFERVFGRKSRPMAEMTRNAPASPGYPTNYSTFTPINDVLFDTIDPKNYVLDGIQRYPTVDEPHLKGFGWYVKDAVAAYRALRNLDIAMVGQMDQVADGEDPPTAPGSPMPIYFTTPESAGLRYEFLPQIPFPLDHRLAEGWELPPVAADDPLGLVRCSHHTVLTDRPERGLKVVVDALGGTVIHEGRNEILSARSTYVHLADAVFEYAVPDAGTAAHADWITNAPNDTYHSITWQVADLDRVADHLRAQGIGLRTRTDAVLVAEPKHALGIPWGFTTQLTPGDPRSAR</sequence>
<dbReference type="RefSeq" id="WP_227833772.1">
    <property type="nucleotide sequence ID" value="NZ_WEGK01000010.1"/>
</dbReference>
<keyword evidence="2" id="KW-1185">Reference proteome</keyword>
<dbReference type="AlphaFoldDB" id="A0A7K0D834"/>
<proteinExistence type="predicted"/>
<organism evidence="1 2">
    <name type="scientific">Nocardia macrotermitis</name>
    <dbReference type="NCBI Taxonomy" id="2585198"/>
    <lineage>
        <taxon>Bacteria</taxon>
        <taxon>Bacillati</taxon>
        <taxon>Actinomycetota</taxon>
        <taxon>Actinomycetes</taxon>
        <taxon>Mycobacteriales</taxon>
        <taxon>Nocardiaceae</taxon>
        <taxon>Nocardia</taxon>
    </lineage>
</organism>
<dbReference type="InterPro" id="IPR029068">
    <property type="entry name" value="Glyas_Bleomycin-R_OHBP_Dase"/>
</dbReference>
<evidence type="ECO:0000313" key="2">
    <source>
        <dbReference type="Proteomes" id="UP000438448"/>
    </source>
</evidence>
<comment type="caution">
    <text evidence="1">The sequence shown here is derived from an EMBL/GenBank/DDBJ whole genome shotgun (WGS) entry which is preliminary data.</text>
</comment>